<reference evidence="1" key="1">
    <citation type="submission" date="2022-07" db="EMBL/GenBank/DDBJ databases">
        <title>Genome Sequence of Phlebia brevispora.</title>
        <authorList>
            <person name="Buettner E."/>
        </authorList>
    </citation>
    <scope>NUCLEOTIDE SEQUENCE</scope>
    <source>
        <strain evidence="1">MPL23</strain>
    </source>
</reference>
<keyword evidence="2" id="KW-1185">Reference proteome</keyword>
<accession>A0ACC1RST8</accession>
<gene>
    <name evidence="1" type="ORF">NM688_g8653</name>
</gene>
<sequence>MTEETAYRTLEVPKDVDETMLMTILNLRVEDQPLQADKMREALTVIAETRDSQRLRDFLSTGRDTADMTPENTPDMPRGLNQLGNTCYLNSLLQYFYTIKDLRGTILELPRSGGKFLDDKFTDDDLRRHRVGGRLVTRREVQRSKRFVNQLSELFWNLEYCESVAVTPTKELAKLALITSQDEEEDDQGSAGTDTSNDTDATLVDDGPVRSVTFERTAQSPIEEASPASVLGKRGRELPHTQSMDVDGETTDVDKDGYVVVSKPPSPGGSSPENVASSSKQKTVAQDTQDVEMRDETQKAPAEAKPPPLPPRRPKEVNESVMMFGRQHDVSECMDNCMFQIETALLDFQQDEEMENAESDKTSIVKRLFYGKKRQRLTPLTLTPDKRQRTLSTHEKEDLFSHLHINVSDESFDLYDGLGRYFDDVVELNGVKKRMEVTIVDLPPLLQIQLQRVQFDRETQQAYKSQAYVKFGETLFMDRFLDSADPDKKARSKEIQSRLNTVRDRIQRLTQGKYAPFGPSLGGVASFLSKHKVSEGAADGEDLVSRLNAEQSLVMSELERLRAEAVRLKQEQESIWEHETEATYDLTAVFIHRGSSPSFGHYFLYARNLPGKPDQWFKYNDSSVTIVSKDEVLADTTGSTANPYMLVYSRRDSEVIDTVRRFDPSSLQED</sequence>
<dbReference type="Proteomes" id="UP001148662">
    <property type="component" value="Unassembled WGS sequence"/>
</dbReference>
<evidence type="ECO:0000313" key="2">
    <source>
        <dbReference type="Proteomes" id="UP001148662"/>
    </source>
</evidence>
<proteinExistence type="predicted"/>
<name>A0ACC1RST8_9APHY</name>
<comment type="caution">
    <text evidence="1">The sequence shown here is derived from an EMBL/GenBank/DDBJ whole genome shotgun (WGS) entry which is preliminary data.</text>
</comment>
<organism evidence="1 2">
    <name type="scientific">Phlebia brevispora</name>
    <dbReference type="NCBI Taxonomy" id="194682"/>
    <lineage>
        <taxon>Eukaryota</taxon>
        <taxon>Fungi</taxon>
        <taxon>Dikarya</taxon>
        <taxon>Basidiomycota</taxon>
        <taxon>Agaricomycotina</taxon>
        <taxon>Agaricomycetes</taxon>
        <taxon>Polyporales</taxon>
        <taxon>Meruliaceae</taxon>
        <taxon>Phlebia</taxon>
    </lineage>
</organism>
<protein>
    <submittedName>
        <fullName evidence="1">Uncharacterized protein</fullName>
    </submittedName>
</protein>
<dbReference type="EMBL" id="JANHOG010002394">
    <property type="protein sequence ID" value="KAJ3523880.1"/>
    <property type="molecule type" value="Genomic_DNA"/>
</dbReference>
<evidence type="ECO:0000313" key="1">
    <source>
        <dbReference type="EMBL" id="KAJ3523880.1"/>
    </source>
</evidence>